<dbReference type="HOGENOM" id="CLU_2394197_0_0_4"/>
<accession>E5AVS3</accession>
<organism evidence="2 3">
    <name type="scientific">Mycetohabitans rhizoxinica (strain DSM 19002 / CIP 109453 / HKI 454)</name>
    <name type="common">Paraburkholderia rhizoxinica</name>
    <dbReference type="NCBI Taxonomy" id="882378"/>
    <lineage>
        <taxon>Bacteria</taxon>
        <taxon>Pseudomonadati</taxon>
        <taxon>Pseudomonadota</taxon>
        <taxon>Betaproteobacteria</taxon>
        <taxon>Burkholderiales</taxon>
        <taxon>Burkholderiaceae</taxon>
        <taxon>Mycetohabitans</taxon>
    </lineage>
</organism>
<dbReference type="EMBL" id="FR687360">
    <property type="protein sequence ID" value="CBW77197.1"/>
    <property type="molecule type" value="Genomic_DNA"/>
</dbReference>
<reference evidence="2 3" key="1">
    <citation type="journal article" date="2011" name="J. Bacteriol.">
        <title>Complete genome sequence of Burkholderia rhizoxinica, an endosymbiont of Rhizopus microsporus.</title>
        <authorList>
            <person name="Lackner G."/>
            <person name="Moebius N."/>
            <person name="Partida-Martinez L."/>
            <person name="Hertweck C."/>
        </authorList>
    </citation>
    <scope>NUCLEOTIDE SEQUENCE [LARGE SCALE GENOMIC DNA]</scope>
    <source>
        <strain evidence="3">DSM 19002 / CIP 109453 / HKI 454</strain>
        <plasmid evidence="2 3">pBRH01</plasmid>
    </source>
</reference>
<proteinExistence type="predicted"/>
<geneLocation type="plasmid" evidence="2 3">
    <name>pBRH01</name>
</geneLocation>
<feature type="transmembrane region" description="Helical" evidence="1">
    <location>
        <begin position="21"/>
        <end position="39"/>
    </location>
</feature>
<feature type="transmembrane region" description="Helical" evidence="1">
    <location>
        <begin position="45"/>
        <end position="69"/>
    </location>
</feature>
<name>E5AVS3_MYCRK</name>
<keyword evidence="1" id="KW-0472">Membrane</keyword>
<dbReference type="eggNOG" id="COG0697">
    <property type="taxonomic scope" value="Bacteria"/>
</dbReference>
<dbReference type="Proteomes" id="UP000007437">
    <property type="component" value="Plasmid pBRH01"/>
</dbReference>
<evidence type="ECO:0000256" key="1">
    <source>
        <dbReference type="SAM" id="Phobius"/>
    </source>
</evidence>
<dbReference type="KEGG" id="brh:RBRH_03479"/>
<keyword evidence="1" id="KW-1133">Transmembrane helix</keyword>
<keyword evidence="2" id="KW-0614">Plasmid</keyword>
<gene>
    <name evidence="2" type="ordered locus">RBRH_03479</name>
</gene>
<keyword evidence="1" id="KW-0812">Transmembrane</keyword>
<protein>
    <submittedName>
        <fullName evidence="2">Transporter, drug/metabolite exporter family</fullName>
    </submittedName>
</protein>
<evidence type="ECO:0000313" key="3">
    <source>
        <dbReference type="Proteomes" id="UP000007437"/>
    </source>
</evidence>
<sequence>MVSAWVAHVRWFDRGESGKPLLAGALLQGFYLSAGYWAVAQGLGFAVMALLGALQPLLAAVMALIAVVWRAALVARLGRPVGGFGGCGARSAA</sequence>
<evidence type="ECO:0000313" key="2">
    <source>
        <dbReference type="EMBL" id="CBW77197.1"/>
    </source>
</evidence>
<dbReference type="AlphaFoldDB" id="E5AVS3"/>